<keyword evidence="4" id="KW-1185">Reference proteome</keyword>
<gene>
    <name evidence="5" type="primary">LOC106750590</name>
</gene>
<evidence type="ECO:0000256" key="2">
    <source>
        <dbReference type="SAM" id="MobiDB-lite"/>
    </source>
</evidence>
<protein>
    <submittedName>
        <fullName evidence="5">Uncharacterized protein LOC106750590 isoform X1</fullName>
    </submittedName>
</protein>
<dbReference type="RefSeq" id="XP_014486521.1">
    <property type="nucleotide sequence ID" value="XM_014631035.1"/>
</dbReference>
<reference evidence="5" key="1">
    <citation type="submission" date="2025-08" db="UniProtKB">
        <authorList>
            <consortium name="RefSeq"/>
        </authorList>
    </citation>
    <scope>IDENTIFICATION</scope>
</reference>
<sequence length="611" mass="70615">MSGSTPTRMVTLIDNTDARMHAADDLVSSEYSELPHTSAEIETMNEDFKALGIRMLTENSVERIIPTNLELPPFWEENPRQWFSFVESLFAANQIKNDYTKYCYIIGNLEPEMMQLVLDIVNRSGRKRYEALKLRIITLFEEMNQLREQLRGYKLRRDEKPSLVLQRLTNLAAGKCTDAVLRTLFLEVLPLYVRDILVISEVKDLDKLALQADKILEIDNGANKEDRGENTNYSKFWEAIEAVAKPMSDLNTNFEDSTANSREEQKAKMNLFIKHITDVFDLAATESMYTVSDGMIQALQKFVDPKQSEEIWGRRVSWSFEPNYYFHPYPVYGKILFLLTGDSRYKSENIKRWPIPPTGKRNVFQELYIQETRQRLFCDASCRTFDRLSIWEKLYEDFSTGKIKLKGISLKYAEASSLVETSPSQDEEEIKAEEEATKYSESESIHISFPFLESTINSDALFCTILSQDILYYIMHIKCVGEEVRKVNNMSFRDAWCYADKYYFYPWILKKIKNYEREKLAQPTHLKIATEVVDKIQANLQQGPDKKIEAKNLSQFFKLLELLSLKVSILQSKLQSLEKARSATSPVSSTCSSPIATTQGQDENTSIEVCE</sequence>
<dbReference type="Proteomes" id="UP000515204">
    <property type="component" value="Unplaced"/>
</dbReference>
<dbReference type="Pfam" id="PF23055">
    <property type="entry name" value="DUF7041"/>
    <property type="match status" value="1"/>
</dbReference>
<dbReference type="KEGG" id="dqu:106750590"/>
<evidence type="ECO:0000256" key="1">
    <source>
        <dbReference type="SAM" id="Coils"/>
    </source>
</evidence>
<feature type="coiled-coil region" evidence="1">
    <location>
        <begin position="129"/>
        <end position="156"/>
    </location>
</feature>
<evidence type="ECO:0000313" key="4">
    <source>
        <dbReference type="Proteomes" id="UP000515204"/>
    </source>
</evidence>
<feature type="compositionally biased region" description="Polar residues" evidence="2">
    <location>
        <begin position="595"/>
        <end position="611"/>
    </location>
</feature>
<dbReference type="OrthoDB" id="7552726at2759"/>
<dbReference type="InterPro" id="IPR055469">
    <property type="entry name" value="DUF7041"/>
</dbReference>
<evidence type="ECO:0000259" key="3">
    <source>
        <dbReference type="Pfam" id="PF23055"/>
    </source>
</evidence>
<evidence type="ECO:0000313" key="5">
    <source>
        <dbReference type="RefSeq" id="XP_014486521.1"/>
    </source>
</evidence>
<dbReference type="PANTHER" id="PTHR33327:SF3">
    <property type="entry name" value="RNA-DIRECTED DNA POLYMERASE"/>
    <property type="match status" value="1"/>
</dbReference>
<organism evidence="4 5">
    <name type="scientific">Dinoponera quadriceps</name>
    <name type="common">South American ant</name>
    <dbReference type="NCBI Taxonomy" id="609295"/>
    <lineage>
        <taxon>Eukaryota</taxon>
        <taxon>Metazoa</taxon>
        <taxon>Ecdysozoa</taxon>
        <taxon>Arthropoda</taxon>
        <taxon>Hexapoda</taxon>
        <taxon>Insecta</taxon>
        <taxon>Pterygota</taxon>
        <taxon>Neoptera</taxon>
        <taxon>Endopterygota</taxon>
        <taxon>Hymenoptera</taxon>
        <taxon>Apocrita</taxon>
        <taxon>Aculeata</taxon>
        <taxon>Formicoidea</taxon>
        <taxon>Formicidae</taxon>
        <taxon>Ponerinae</taxon>
        <taxon>Ponerini</taxon>
        <taxon>Dinoponera</taxon>
    </lineage>
</organism>
<dbReference type="PANTHER" id="PTHR33327">
    <property type="entry name" value="ENDONUCLEASE"/>
    <property type="match status" value="1"/>
</dbReference>
<accession>A0A6P3Y694</accession>
<dbReference type="AlphaFoldDB" id="A0A6P3Y694"/>
<proteinExistence type="predicted"/>
<feature type="region of interest" description="Disordered" evidence="2">
    <location>
        <begin position="591"/>
        <end position="611"/>
    </location>
</feature>
<dbReference type="GeneID" id="106750590"/>
<name>A0A6P3Y694_DINQU</name>
<feature type="domain" description="DUF7041" evidence="3">
    <location>
        <begin position="71"/>
        <end position="144"/>
    </location>
</feature>
<keyword evidence="1" id="KW-0175">Coiled coil</keyword>